<dbReference type="KEGG" id="adl:AURDEDRAFT_174399"/>
<feature type="domain" description="Activator of Hsp90 ATPase homologue 1/2-like C-terminal" evidence="2">
    <location>
        <begin position="18"/>
        <end position="147"/>
    </location>
</feature>
<keyword evidence="4" id="KW-1185">Reference proteome</keyword>
<comment type="similarity">
    <text evidence="1">Belongs to the AHA1 family.</text>
</comment>
<dbReference type="InterPro" id="IPR023393">
    <property type="entry name" value="START-like_dom_sf"/>
</dbReference>
<protein>
    <submittedName>
        <fullName evidence="3">Bet v1-like protein</fullName>
    </submittedName>
</protein>
<evidence type="ECO:0000256" key="1">
    <source>
        <dbReference type="ARBA" id="ARBA00006817"/>
    </source>
</evidence>
<evidence type="ECO:0000259" key="2">
    <source>
        <dbReference type="Pfam" id="PF08327"/>
    </source>
</evidence>
<dbReference type="EMBL" id="JH687859">
    <property type="protein sequence ID" value="EJD36531.1"/>
    <property type="molecule type" value="Genomic_DNA"/>
</dbReference>
<reference evidence="4" key="1">
    <citation type="journal article" date="2012" name="Science">
        <title>The Paleozoic origin of enzymatic lignin decomposition reconstructed from 31 fungal genomes.</title>
        <authorList>
            <person name="Floudas D."/>
            <person name="Binder M."/>
            <person name="Riley R."/>
            <person name="Barry K."/>
            <person name="Blanchette R.A."/>
            <person name="Henrissat B."/>
            <person name="Martinez A.T."/>
            <person name="Otillar R."/>
            <person name="Spatafora J.W."/>
            <person name="Yadav J.S."/>
            <person name="Aerts A."/>
            <person name="Benoit I."/>
            <person name="Boyd A."/>
            <person name="Carlson A."/>
            <person name="Copeland A."/>
            <person name="Coutinho P.M."/>
            <person name="de Vries R.P."/>
            <person name="Ferreira P."/>
            <person name="Findley K."/>
            <person name="Foster B."/>
            <person name="Gaskell J."/>
            <person name="Glotzer D."/>
            <person name="Gorecki P."/>
            <person name="Heitman J."/>
            <person name="Hesse C."/>
            <person name="Hori C."/>
            <person name="Igarashi K."/>
            <person name="Jurgens J.A."/>
            <person name="Kallen N."/>
            <person name="Kersten P."/>
            <person name="Kohler A."/>
            <person name="Kuees U."/>
            <person name="Kumar T.K.A."/>
            <person name="Kuo A."/>
            <person name="LaButti K."/>
            <person name="Larrondo L.F."/>
            <person name="Lindquist E."/>
            <person name="Ling A."/>
            <person name="Lombard V."/>
            <person name="Lucas S."/>
            <person name="Lundell T."/>
            <person name="Martin R."/>
            <person name="McLaughlin D.J."/>
            <person name="Morgenstern I."/>
            <person name="Morin E."/>
            <person name="Murat C."/>
            <person name="Nagy L.G."/>
            <person name="Nolan M."/>
            <person name="Ohm R.A."/>
            <person name="Patyshakuliyeva A."/>
            <person name="Rokas A."/>
            <person name="Ruiz-Duenas F.J."/>
            <person name="Sabat G."/>
            <person name="Salamov A."/>
            <person name="Samejima M."/>
            <person name="Schmutz J."/>
            <person name="Slot J.C."/>
            <person name="St John F."/>
            <person name="Stenlid J."/>
            <person name="Sun H."/>
            <person name="Sun S."/>
            <person name="Syed K."/>
            <person name="Tsang A."/>
            <person name="Wiebenga A."/>
            <person name="Young D."/>
            <person name="Pisabarro A."/>
            <person name="Eastwood D.C."/>
            <person name="Martin F."/>
            <person name="Cullen D."/>
            <person name="Grigoriev I.V."/>
            <person name="Hibbett D.S."/>
        </authorList>
    </citation>
    <scope>NUCLEOTIDE SEQUENCE [LARGE SCALE GENOMIC DNA]</scope>
    <source>
        <strain evidence="4">TFB10046</strain>
    </source>
</reference>
<name>J0D9Q3_AURST</name>
<evidence type="ECO:0000313" key="4">
    <source>
        <dbReference type="Proteomes" id="UP000006514"/>
    </source>
</evidence>
<evidence type="ECO:0000313" key="3">
    <source>
        <dbReference type="EMBL" id="EJD36531.1"/>
    </source>
</evidence>
<organism evidence="3 4">
    <name type="scientific">Auricularia subglabra (strain TFB-10046 / SS5)</name>
    <name type="common">White-rot fungus</name>
    <name type="synonym">Auricularia delicata (strain TFB10046)</name>
    <dbReference type="NCBI Taxonomy" id="717982"/>
    <lineage>
        <taxon>Eukaryota</taxon>
        <taxon>Fungi</taxon>
        <taxon>Dikarya</taxon>
        <taxon>Basidiomycota</taxon>
        <taxon>Agaricomycotina</taxon>
        <taxon>Agaricomycetes</taxon>
        <taxon>Auriculariales</taxon>
        <taxon>Auriculariaceae</taxon>
        <taxon>Auricularia</taxon>
    </lineage>
</organism>
<proteinExistence type="inferred from homology"/>
<dbReference type="Gene3D" id="3.30.530.20">
    <property type="match status" value="1"/>
</dbReference>
<dbReference type="CDD" id="cd07814">
    <property type="entry name" value="SRPBCC_CalC_Aha1-like"/>
    <property type="match status" value="1"/>
</dbReference>
<dbReference type="SUPFAM" id="SSF55961">
    <property type="entry name" value="Bet v1-like"/>
    <property type="match status" value="1"/>
</dbReference>
<dbReference type="AlphaFoldDB" id="J0D9Q3"/>
<sequence length="153" mass="17336">MSSENTKQIHIVKELPVARERAFAAWTGPAHLRWFSNPNTPGDEPISVDARPGGFWRQRMLIDDKTDYVTGGVFKEVVAPKRLVFVWGAENGWPNLKDNLVAEVTFEELNSKPNATRMTFNMTLPDDWGDKDVNQCRCGWSETLARFVPAAWA</sequence>
<gene>
    <name evidence="3" type="ORF">AURDEDRAFT_174399</name>
</gene>
<dbReference type="Pfam" id="PF08327">
    <property type="entry name" value="AHSA1"/>
    <property type="match status" value="1"/>
</dbReference>
<dbReference type="Proteomes" id="UP000006514">
    <property type="component" value="Unassembled WGS sequence"/>
</dbReference>
<dbReference type="InterPro" id="IPR013538">
    <property type="entry name" value="ASHA1/2-like_C"/>
</dbReference>
<dbReference type="InParanoid" id="J0D9Q3"/>
<accession>J0D9Q3</accession>
<dbReference type="OrthoDB" id="10403491at2759"/>